<organism evidence="1 2">
    <name type="scientific">Aquipluma nitroreducens</name>
    <dbReference type="NCBI Taxonomy" id="2010828"/>
    <lineage>
        <taxon>Bacteria</taxon>
        <taxon>Pseudomonadati</taxon>
        <taxon>Bacteroidota</taxon>
        <taxon>Bacteroidia</taxon>
        <taxon>Marinilabiliales</taxon>
        <taxon>Prolixibacteraceae</taxon>
        <taxon>Aquipluma</taxon>
    </lineage>
</organism>
<dbReference type="EMBL" id="AP018694">
    <property type="protein sequence ID" value="BBE16723.1"/>
    <property type="molecule type" value="Genomic_DNA"/>
</dbReference>
<sequence>MFLGKSDDEAGYLSFIFSVSRNKSPNLLANANQMTHFDMNRMQKVDRK</sequence>
<dbReference type="KEGG" id="anf:AQPE_0866"/>
<dbReference type="Proteomes" id="UP001193389">
    <property type="component" value="Chromosome"/>
</dbReference>
<protein>
    <submittedName>
        <fullName evidence="1">Uncharacterized protein</fullName>
    </submittedName>
</protein>
<name>A0A5K7S5A5_9BACT</name>
<accession>A0A5K7S5A5</accession>
<gene>
    <name evidence="1" type="ORF">AQPE_0866</name>
</gene>
<reference evidence="1" key="1">
    <citation type="journal article" date="2020" name="Int. J. Syst. Evol. Microbiol.">
        <title>Aquipluma nitroreducens gen. nov. sp. nov., a novel facultatively anaerobic bacterium isolated from a freshwater lake.</title>
        <authorList>
            <person name="Watanabe M."/>
            <person name="Kojima H."/>
            <person name="Fukui M."/>
        </authorList>
    </citation>
    <scope>NUCLEOTIDE SEQUENCE</scope>
    <source>
        <strain evidence="1">MeG22</strain>
    </source>
</reference>
<evidence type="ECO:0000313" key="1">
    <source>
        <dbReference type="EMBL" id="BBE16723.1"/>
    </source>
</evidence>
<dbReference type="AlphaFoldDB" id="A0A5K7S5A5"/>
<keyword evidence="2" id="KW-1185">Reference proteome</keyword>
<evidence type="ECO:0000313" key="2">
    <source>
        <dbReference type="Proteomes" id="UP001193389"/>
    </source>
</evidence>
<proteinExistence type="predicted"/>